<dbReference type="InterPro" id="IPR025875">
    <property type="entry name" value="Leu-rich_rpt_4"/>
</dbReference>
<dbReference type="InterPro" id="IPR001611">
    <property type="entry name" value="Leu-rich_rpt"/>
</dbReference>
<dbReference type="SUPFAM" id="SSF52058">
    <property type="entry name" value="L domain-like"/>
    <property type="match status" value="1"/>
</dbReference>
<accession>A0ABR3F4R5</accession>
<protein>
    <submittedName>
        <fullName evidence="7">Protein phosphatase regulatory subunit Sds22</fullName>
    </submittedName>
</protein>
<feature type="compositionally biased region" description="Acidic residues" evidence="6">
    <location>
        <begin position="36"/>
        <end position="48"/>
    </location>
</feature>
<evidence type="ECO:0000256" key="4">
    <source>
        <dbReference type="ARBA" id="ARBA00023242"/>
    </source>
</evidence>
<evidence type="ECO:0000313" key="7">
    <source>
        <dbReference type="EMBL" id="KAL0570211.1"/>
    </source>
</evidence>
<evidence type="ECO:0000256" key="1">
    <source>
        <dbReference type="ARBA" id="ARBA00004123"/>
    </source>
</evidence>
<dbReference type="InterPro" id="IPR003591">
    <property type="entry name" value="Leu-rich_rpt_typical-subtyp"/>
</dbReference>
<dbReference type="PANTHER" id="PTHR45973">
    <property type="entry name" value="PROTEIN PHOSPHATASE 1 REGULATORY SUBUNIT SDS22-RELATED"/>
    <property type="match status" value="1"/>
</dbReference>
<evidence type="ECO:0000313" key="8">
    <source>
        <dbReference type="Proteomes" id="UP001465976"/>
    </source>
</evidence>
<dbReference type="SMART" id="SM00369">
    <property type="entry name" value="LRR_TYP"/>
    <property type="match status" value="6"/>
</dbReference>
<dbReference type="PROSITE" id="PS51450">
    <property type="entry name" value="LRR"/>
    <property type="match status" value="7"/>
</dbReference>
<keyword evidence="4" id="KW-0539">Nucleus</keyword>
<gene>
    <name evidence="7" type="primary">sds22</name>
    <name evidence="7" type="ORF">V5O48_011748</name>
</gene>
<organism evidence="7 8">
    <name type="scientific">Marasmius crinis-equi</name>
    <dbReference type="NCBI Taxonomy" id="585013"/>
    <lineage>
        <taxon>Eukaryota</taxon>
        <taxon>Fungi</taxon>
        <taxon>Dikarya</taxon>
        <taxon>Basidiomycota</taxon>
        <taxon>Agaricomycotina</taxon>
        <taxon>Agaricomycetes</taxon>
        <taxon>Agaricomycetidae</taxon>
        <taxon>Agaricales</taxon>
        <taxon>Marasmiineae</taxon>
        <taxon>Marasmiaceae</taxon>
        <taxon>Marasmius</taxon>
    </lineage>
</organism>
<dbReference type="InterPro" id="IPR032675">
    <property type="entry name" value="LRR_dom_sf"/>
</dbReference>
<keyword evidence="2" id="KW-0433">Leucine-rich repeat</keyword>
<sequence>MSEVTAEKHEDSTEARPGPTARVELPVVAQNGHSSDEEDEKEEPYEVEEGDFLADWPDETEELELIHSRIGSLDELRLPRFAPYLKKLCLRQNHISVLDPEVFQQLTKLEELDFYDNKIKDVGTAFNELSKLSRVVLDLSFNLLKAIPDALNHLPSLDTVYFVQNRISKITNLSSCTSLRSLELGGNRIRKIENLESLVNLEELWLGKNKITKLEGVSTLKRLKILSLQSNRITVIEGIDDLENLEELYLSHNGVKKLEGLDNNKKLRTLDLGANFISALENVSHLTELEELWMNGNQIPDLHALESQLAHISTLETIYLEANPCQRNDMTGYRRKIMLALKQLKQIDATGLSYDMLHQIRETVVIGCSNPTKDYRATI</sequence>
<name>A0ABR3F4R5_9AGAR</name>
<comment type="subcellular location">
    <subcellularLocation>
        <location evidence="1">Nucleus</location>
    </subcellularLocation>
</comment>
<keyword evidence="8" id="KW-1185">Reference proteome</keyword>
<dbReference type="EMBL" id="JBAHYK010000975">
    <property type="protein sequence ID" value="KAL0570211.1"/>
    <property type="molecule type" value="Genomic_DNA"/>
</dbReference>
<keyword evidence="3" id="KW-0677">Repeat</keyword>
<evidence type="ECO:0000256" key="5">
    <source>
        <dbReference type="ARBA" id="ARBA00023460"/>
    </source>
</evidence>
<dbReference type="InterPro" id="IPR050576">
    <property type="entry name" value="Cilia_flagella_integrity"/>
</dbReference>
<evidence type="ECO:0000256" key="2">
    <source>
        <dbReference type="ARBA" id="ARBA00022614"/>
    </source>
</evidence>
<dbReference type="Pfam" id="PF13855">
    <property type="entry name" value="LRR_8"/>
    <property type="match status" value="1"/>
</dbReference>
<dbReference type="Proteomes" id="UP001465976">
    <property type="component" value="Unassembled WGS sequence"/>
</dbReference>
<evidence type="ECO:0000256" key="3">
    <source>
        <dbReference type="ARBA" id="ARBA00022737"/>
    </source>
</evidence>
<reference evidence="7 8" key="1">
    <citation type="submission" date="2024-02" db="EMBL/GenBank/DDBJ databases">
        <title>A draft genome for the cacao thread blight pathogen Marasmius crinis-equi.</title>
        <authorList>
            <person name="Cohen S.P."/>
            <person name="Baruah I.K."/>
            <person name="Amoako-Attah I."/>
            <person name="Bukari Y."/>
            <person name="Meinhardt L.W."/>
            <person name="Bailey B.A."/>
        </authorList>
    </citation>
    <scope>NUCLEOTIDE SEQUENCE [LARGE SCALE GENOMIC DNA]</scope>
    <source>
        <strain evidence="7 8">GH-76</strain>
    </source>
</reference>
<dbReference type="Pfam" id="PF12799">
    <property type="entry name" value="LRR_4"/>
    <property type="match status" value="3"/>
</dbReference>
<evidence type="ECO:0000256" key="6">
    <source>
        <dbReference type="SAM" id="MobiDB-lite"/>
    </source>
</evidence>
<feature type="region of interest" description="Disordered" evidence="6">
    <location>
        <begin position="1"/>
        <end position="48"/>
    </location>
</feature>
<dbReference type="Gene3D" id="3.80.10.10">
    <property type="entry name" value="Ribonuclease Inhibitor"/>
    <property type="match status" value="2"/>
</dbReference>
<comment type="similarity">
    <text evidence="5">Belongs to the SDS22 family.</text>
</comment>
<feature type="compositionally biased region" description="Basic and acidic residues" evidence="6">
    <location>
        <begin position="1"/>
        <end position="14"/>
    </location>
</feature>
<dbReference type="PANTHER" id="PTHR45973:SF23">
    <property type="entry name" value="PROTEIN PHOSPHATASE 1 REGULATORY SUBUNIT 7"/>
    <property type="match status" value="1"/>
</dbReference>
<dbReference type="SMART" id="SM00365">
    <property type="entry name" value="LRR_SD22"/>
    <property type="match status" value="8"/>
</dbReference>
<proteinExistence type="inferred from homology"/>
<comment type="caution">
    <text evidence="7">The sequence shown here is derived from an EMBL/GenBank/DDBJ whole genome shotgun (WGS) entry which is preliminary data.</text>
</comment>